<dbReference type="Proteomes" id="UP000244817">
    <property type="component" value="Unassembled WGS sequence"/>
</dbReference>
<dbReference type="Pfam" id="PF13403">
    <property type="entry name" value="Hint_2"/>
    <property type="match status" value="1"/>
</dbReference>
<keyword evidence="3" id="KW-1185">Reference proteome</keyword>
<evidence type="ECO:0000259" key="1">
    <source>
        <dbReference type="Pfam" id="PF13403"/>
    </source>
</evidence>
<evidence type="ECO:0000313" key="3">
    <source>
        <dbReference type="Proteomes" id="UP000244817"/>
    </source>
</evidence>
<dbReference type="RefSeq" id="WP_108641035.1">
    <property type="nucleotide sequence ID" value="NZ_QCYG01000006.1"/>
</dbReference>
<accession>A0A2T7FVS1</accession>
<proteinExistence type="predicted"/>
<reference evidence="2 3" key="1">
    <citation type="submission" date="2018-04" db="EMBL/GenBank/DDBJ databases">
        <title>Pelagivirga bohaiensis gen. nov., sp. nov., a bacterium isolated from the Bohai Sea.</title>
        <authorList>
            <person name="Ji X."/>
        </authorList>
    </citation>
    <scope>NUCLEOTIDE SEQUENCE [LARGE SCALE GENOMIC DNA]</scope>
    <source>
        <strain evidence="2 3">BH-SD16</strain>
    </source>
</reference>
<evidence type="ECO:0000313" key="2">
    <source>
        <dbReference type="EMBL" id="PVA06254.1"/>
    </source>
</evidence>
<dbReference type="OrthoDB" id="6305173at2"/>
<gene>
    <name evidence="2" type="ORF">DC363_10090</name>
</gene>
<dbReference type="AlphaFoldDB" id="A0A2T7FVS1"/>
<dbReference type="EMBL" id="QCYG01000006">
    <property type="protein sequence ID" value="PVA06254.1"/>
    <property type="molecule type" value="Genomic_DNA"/>
</dbReference>
<comment type="caution">
    <text evidence="2">The sequence shown here is derived from an EMBL/GenBank/DDBJ whole genome shotgun (WGS) entry which is preliminary data.</text>
</comment>
<organism evidence="2 3">
    <name type="scientific">Thalassorhabdomicrobium marinisediminis</name>
    <dbReference type="NCBI Taxonomy" id="2170577"/>
    <lineage>
        <taxon>Bacteria</taxon>
        <taxon>Pseudomonadati</taxon>
        <taxon>Pseudomonadota</taxon>
        <taxon>Alphaproteobacteria</taxon>
        <taxon>Rhodobacterales</taxon>
        <taxon>Paracoccaceae</taxon>
        <taxon>Thalassorhabdomicrobium</taxon>
    </lineage>
</organism>
<name>A0A2T7FVS1_9RHOB</name>
<feature type="domain" description="Hedgehog/Intein (Hint)" evidence="1">
    <location>
        <begin position="184"/>
        <end position="316"/>
    </location>
</feature>
<sequence length="365" mass="38917">MARTTPTWIATRTPERCVFNPAGLDAGHSTAPVGADLLPRGSLLLEVVTGPADHPRNLLRYVVRDPWPAGLTLCLEPDGTLRLMMRQGNRHLSVALQTTLGRTEQTVHITYVWDAPARTGRLSAYLPDFGLLWQTGVADPFPLSLRDAARMMARADACAMDSGVTFAALADTPCPIGPLPGLSGDAAVETPGGPRPLRDIVAGDLVSVHRGPPMPVLWAGCAQVPALGRFAPLTLRQPYLSLRDDLVAAGDQRVCLSGSDVEYLFGEERVSTAIRHFDLRKCVMPVRPAPAVVTYHQILLASHEIITVNGAKVESFDASAVLSPDLLATSVLADMPADRCPRDIGLAAPVLQGFEAHTLTGVAIG</sequence>
<protein>
    <recommendedName>
        <fullName evidence="1">Hedgehog/Intein (Hint) domain-containing protein</fullName>
    </recommendedName>
</protein>
<dbReference type="InterPro" id="IPR028992">
    <property type="entry name" value="Hedgehog/Intein_dom"/>
</dbReference>